<evidence type="ECO:0000313" key="2">
    <source>
        <dbReference type="EMBL" id="RIV75604.1"/>
    </source>
</evidence>
<name>A0A418NEF1_9SPHN</name>
<accession>A0A418NEF1</accession>
<protein>
    <submittedName>
        <fullName evidence="2">Uncharacterized protein</fullName>
    </submittedName>
</protein>
<gene>
    <name evidence="2" type="ORF">D2V04_15025</name>
</gene>
<feature type="region of interest" description="Disordered" evidence="1">
    <location>
        <begin position="394"/>
        <end position="421"/>
    </location>
</feature>
<proteinExistence type="predicted"/>
<sequence length="421" mass="46266">MESVVRAAAASRMDGTPIPDPARWPEGWVHLSAAVAAVAEALLNEGSGLEAAYSFVHALESPGPTENPGFAKYRSKLATQIAEQFTELCRCEFLVTGHRRIGGAGPVEPIPSEWWDTEDIFLRFRTWSIDPDDELSSRPDLPHWIWVEEIGLKRMCDKIWRYNNNVNKVTFVDEETLLSVSDALEVLAPFVPHISGPPMRLGAPDGAKELRDACASGAVRAIATRMERSFDAAGLGGNGKLVEAENDWPIPAELWTSIELSPAQNWAAGTFVAIPNERNRVKLSGVMIDWRDLTSYLEGQKLLLRIQLREPDEEEPFAEAFMPAVPVEFPDPINPDGEIIRISSGPEEPEAKGDCEAPSKADEAKCKELAARLDSEGVAIRDVKAPLIARLWDTTDGPVPKKETITGLMTGQRKGRRPTAS</sequence>
<organism evidence="2 3">
    <name type="scientific">Pelagerythrobacter aerophilus</name>
    <dbReference type="NCBI Taxonomy" id="2306995"/>
    <lineage>
        <taxon>Bacteria</taxon>
        <taxon>Pseudomonadati</taxon>
        <taxon>Pseudomonadota</taxon>
        <taxon>Alphaproteobacteria</taxon>
        <taxon>Sphingomonadales</taxon>
        <taxon>Erythrobacteraceae</taxon>
        <taxon>Pelagerythrobacter</taxon>
    </lineage>
</organism>
<dbReference type="Proteomes" id="UP000285092">
    <property type="component" value="Unassembled WGS sequence"/>
</dbReference>
<evidence type="ECO:0000256" key="1">
    <source>
        <dbReference type="SAM" id="MobiDB-lite"/>
    </source>
</evidence>
<evidence type="ECO:0000313" key="3">
    <source>
        <dbReference type="Proteomes" id="UP000285092"/>
    </source>
</evidence>
<dbReference type="AlphaFoldDB" id="A0A418NEF1"/>
<dbReference type="EMBL" id="QXFK01000019">
    <property type="protein sequence ID" value="RIV75604.1"/>
    <property type="molecule type" value="Genomic_DNA"/>
</dbReference>
<reference evidence="2 3" key="1">
    <citation type="submission" date="2018-08" db="EMBL/GenBank/DDBJ databases">
        <title>Altererythrobacter sp.Ery1 and Ery12, the genome sequencing of novel strains in genus Alterythrobacter.</title>
        <authorList>
            <person name="Cheng H."/>
            <person name="Wu Y.-H."/>
            <person name="Fang C."/>
            <person name="Xu X.-W."/>
        </authorList>
    </citation>
    <scope>NUCLEOTIDE SEQUENCE [LARGE SCALE GENOMIC DNA]</scope>
    <source>
        <strain evidence="2 3">Ery1</strain>
    </source>
</reference>
<comment type="caution">
    <text evidence="2">The sequence shown here is derived from an EMBL/GenBank/DDBJ whole genome shotgun (WGS) entry which is preliminary data.</text>
</comment>
<keyword evidence="3" id="KW-1185">Reference proteome</keyword>